<protein>
    <submittedName>
        <fullName evidence="1">Uncharacterized protein</fullName>
    </submittedName>
</protein>
<dbReference type="EMBL" id="CACRXK020025365">
    <property type="protein sequence ID" value="CAB4039420.1"/>
    <property type="molecule type" value="Genomic_DNA"/>
</dbReference>
<dbReference type="Proteomes" id="UP001152795">
    <property type="component" value="Unassembled WGS sequence"/>
</dbReference>
<organism evidence="1 2">
    <name type="scientific">Paramuricea clavata</name>
    <name type="common">Red gorgonian</name>
    <name type="synonym">Violescent sea-whip</name>
    <dbReference type="NCBI Taxonomy" id="317549"/>
    <lineage>
        <taxon>Eukaryota</taxon>
        <taxon>Metazoa</taxon>
        <taxon>Cnidaria</taxon>
        <taxon>Anthozoa</taxon>
        <taxon>Octocorallia</taxon>
        <taxon>Malacalcyonacea</taxon>
        <taxon>Plexauridae</taxon>
        <taxon>Paramuricea</taxon>
    </lineage>
</organism>
<dbReference type="OrthoDB" id="5988397at2759"/>
<evidence type="ECO:0000313" key="2">
    <source>
        <dbReference type="Proteomes" id="UP001152795"/>
    </source>
</evidence>
<gene>
    <name evidence="1" type="ORF">PACLA_8A038265</name>
</gene>
<proteinExistence type="predicted"/>
<sequence length="118" mass="13256">VRNADEDIQERIKKKRNSEKGFFTLSFTEERLQSPTALNEKGNINGPERTARRKIQETSEVAMKVHGETSSNMQPAYFGLFATLSNGAAASTLTDMFYKSPTVMTKVIPNVVNERSRL</sequence>
<accession>A0A6S7KBT8</accession>
<comment type="caution">
    <text evidence="1">The sequence shown here is derived from an EMBL/GenBank/DDBJ whole genome shotgun (WGS) entry which is preliminary data.</text>
</comment>
<evidence type="ECO:0000313" key="1">
    <source>
        <dbReference type="EMBL" id="CAB4039420.1"/>
    </source>
</evidence>
<keyword evidence="2" id="KW-1185">Reference proteome</keyword>
<dbReference type="AlphaFoldDB" id="A0A6S7KBT8"/>
<feature type="non-terminal residue" evidence="1">
    <location>
        <position position="1"/>
    </location>
</feature>
<name>A0A6S7KBT8_PARCT</name>
<reference evidence="1" key="1">
    <citation type="submission" date="2020-04" db="EMBL/GenBank/DDBJ databases">
        <authorList>
            <person name="Alioto T."/>
            <person name="Alioto T."/>
            <person name="Gomez Garrido J."/>
        </authorList>
    </citation>
    <scope>NUCLEOTIDE SEQUENCE</scope>
    <source>
        <strain evidence="1">A484AB</strain>
    </source>
</reference>